<dbReference type="GO" id="GO:0003676">
    <property type="term" value="F:nucleic acid binding"/>
    <property type="evidence" value="ECO:0007669"/>
    <property type="project" value="InterPro"/>
</dbReference>
<dbReference type="SUPFAM" id="SSF53335">
    <property type="entry name" value="S-adenosyl-L-methionine-dependent methyltransferases"/>
    <property type="match status" value="1"/>
</dbReference>
<dbReference type="PANTHER" id="PTHR43542:SF1">
    <property type="entry name" value="METHYLTRANSFERASE"/>
    <property type="match status" value="1"/>
</dbReference>
<dbReference type="GO" id="GO:0031167">
    <property type="term" value="P:rRNA methylation"/>
    <property type="evidence" value="ECO:0007669"/>
    <property type="project" value="InterPro"/>
</dbReference>
<dbReference type="KEGG" id="azz:DEW08_10820"/>
<dbReference type="AlphaFoldDB" id="A0A2S2CU72"/>
<protein>
    <submittedName>
        <fullName evidence="3">16S rRNA (Guanine(966)-N(2))-methyltransferase RsmD</fullName>
    </submittedName>
</protein>
<dbReference type="NCBIfam" id="TIGR00095">
    <property type="entry name" value="16S rRNA (guanine(966)-N(2))-methyltransferase RsmD"/>
    <property type="match status" value="1"/>
</dbReference>
<evidence type="ECO:0000256" key="1">
    <source>
        <dbReference type="ARBA" id="ARBA00022603"/>
    </source>
</evidence>
<keyword evidence="2 3" id="KW-0808">Transferase</keyword>
<dbReference type="Gene3D" id="3.40.50.150">
    <property type="entry name" value="Vaccinia Virus protein VP39"/>
    <property type="match status" value="1"/>
</dbReference>
<dbReference type="InterPro" id="IPR004398">
    <property type="entry name" value="RNA_MeTrfase_RsmD"/>
</dbReference>
<dbReference type="InterPro" id="IPR029063">
    <property type="entry name" value="SAM-dependent_MTases_sf"/>
</dbReference>
<dbReference type="GO" id="GO:0008168">
    <property type="term" value="F:methyltransferase activity"/>
    <property type="evidence" value="ECO:0007669"/>
    <property type="project" value="UniProtKB-KW"/>
</dbReference>
<evidence type="ECO:0000256" key="2">
    <source>
        <dbReference type="ARBA" id="ARBA00022679"/>
    </source>
</evidence>
<proteinExistence type="predicted"/>
<dbReference type="PIRSF" id="PIRSF004553">
    <property type="entry name" value="CHP00095"/>
    <property type="match status" value="1"/>
</dbReference>
<name>A0A2S2CU72_9PROT</name>
<dbReference type="EMBL" id="CP029353">
    <property type="protein sequence ID" value="AWK87965.1"/>
    <property type="molecule type" value="Genomic_DNA"/>
</dbReference>
<dbReference type="OrthoDB" id="9803017at2"/>
<keyword evidence="4" id="KW-1185">Reference proteome</keyword>
<dbReference type="PANTHER" id="PTHR43542">
    <property type="entry name" value="METHYLTRANSFERASE"/>
    <property type="match status" value="1"/>
</dbReference>
<gene>
    <name evidence="3" type="primary">rsmD</name>
    <name evidence="3" type="ORF">DEW08_10820</name>
</gene>
<dbReference type="Pfam" id="PF03602">
    <property type="entry name" value="Cons_hypoth95"/>
    <property type="match status" value="1"/>
</dbReference>
<organism evidence="3 4">
    <name type="scientific">Azospirillum thermophilum</name>
    <dbReference type="NCBI Taxonomy" id="2202148"/>
    <lineage>
        <taxon>Bacteria</taxon>
        <taxon>Pseudomonadati</taxon>
        <taxon>Pseudomonadota</taxon>
        <taxon>Alphaproteobacteria</taxon>
        <taxon>Rhodospirillales</taxon>
        <taxon>Azospirillaceae</taxon>
        <taxon>Azospirillum</taxon>
    </lineage>
</organism>
<reference evidence="4" key="1">
    <citation type="submission" date="2018-05" db="EMBL/GenBank/DDBJ databases">
        <title>Azospirillum thermophila sp. nov., a novel isolated from hot spring.</title>
        <authorList>
            <person name="Zhao Z."/>
        </authorList>
    </citation>
    <scope>NUCLEOTIDE SEQUENCE [LARGE SCALE GENOMIC DNA]</scope>
    <source>
        <strain evidence="4">CFH 70021</strain>
    </source>
</reference>
<dbReference type="InterPro" id="IPR002052">
    <property type="entry name" value="DNA_methylase_N6_adenine_CS"/>
</dbReference>
<keyword evidence="1 3" id="KW-0489">Methyltransferase</keyword>
<dbReference type="PROSITE" id="PS00092">
    <property type="entry name" value="N6_MTASE"/>
    <property type="match status" value="1"/>
</dbReference>
<dbReference type="CDD" id="cd02440">
    <property type="entry name" value="AdoMet_MTases"/>
    <property type="match status" value="1"/>
</dbReference>
<dbReference type="Proteomes" id="UP000245629">
    <property type="component" value="Chromosome 2"/>
</dbReference>
<sequence length="192" mass="20357">MRGRSGPVRIVGGRHRGRRLVAPEGRDTRPTTDRTREALFNILSHAAWAPDLDGAVVLDGFCGTGALGLEALSRGAVHCSFLDLGRAALEAVRANVATLGEEANATILRADVTKPPAPRQPCDLVFLDPPYGKDLAPRALEALARSGWLAPGALAVVEVAEGDPLPLPAGFSAVDERRYGDTRVAFLTFARD</sequence>
<evidence type="ECO:0000313" key="4">
    <source>
        <dbReference type="Proteomes" id="UP000245629"/>
    </source>
</evidence>
<evidence type="ECO:0000313" key="3">
    <source>
        <dbReference type="EMBL" id="AWK87965.1"/>
    </source>
</evidence>
<accession>A0A2S2CU72</accession>